<feature type="transmembrane region" description="Helical" evidence="7">
    <location>
        <begin position="383"/>
        <end position="409"/>
    </location>
</feature>
<keyword evidence="3 7" id="KW-0812">Transmembrane</keyword>
<name>A0A4U0RST2_9ACTN</name>
<feature type="transmembrane region" description="Helical" evidence="7">
    <location>
        <begin position="284"/>
        <end position="307"/>
    </location>
</feature>
<dbReference type="GO" id="GO:0005886">
    <property type="term" value="C:plasma membrane"/>
    <property type="evidence" value="ECO:0007669"/>
    <property type="project" value="TreeGrafter"/>
</dbReference>
<keyword evidence="4 7" id="KW-1133">Transmembrane helix</keyword>
<proteinExistence type="inferred from homology"/>
<protein>
    <recommendedName>
        <fullName evidence="10">Cytosine permease</fullName>
    </recommendedName>
</protein>
<feature type="transmembrane region" description="Helical" evidence="7">
    <location>
        <begin position="188"/>
        <end position="207"/>
    </location>
</feature>
<dbReference type="AlphaFoldDB" id="A0A4U0RST2"/>
<feature type="region of interest" description="Disordered" evidence="6">
    <location>
        <begin position="18"/>
        <end position="37"/>
    </location>
</feature>
<evidence type="ECO:0000313" key="9">
    <source>
        <dbReference type="Proteomes" id="UP000305778"/>
    </source>
</evidence>
<feature type="region of interest" description="Disordered" evidence="6">
    <location>
        <begin position="506"/>
        <end position="525"/>
    </location>
</feature>
<feature type="transmembrane region" description="Helical" evidence="7">
    <location>
        <begin position="327"/>
        <end position="346"/>
    </location>
</feature>
<keyword evidence="5 7" id="KW-0472">Membrane</keyword>
<gene>
    <name evidence="8" type="ORF">FCI23_46815</name>
</gene>
<organism evidence="8 9">
    <name type="scientific">Actinacidiphila oryziradicis</name>
    <dbReference type="NCBI Taxonomy" id="2571141"/>
    <lineage>
        <taxon>Bacteria</taxon>
        <taxon>Bacillati</taxon>
        <taxon>Actinomycetota</taxon>
        <taxon>Actinomycetes</taxon>
        <taxon>Kitasatosporales</taxon>
        <taxon>Streptomycetaceae</taxon>
        <taxon>Actinacidiphila</taxon>
    </lineage>
</organism>
<feature type="transmembrane region" description="Helical" evidence="7">
    <location>
        <begin position="252"/>
        <end position="272"/>
    </location>
</feature>
<dbReference type="EMBL" id="SUMC01000115">
    <property type="protein sequence ID" value="TJZ99171.1"/>
    <property type="molecule type" value="Genomic_DNA"/>
</dbReference>
<feature type="transmembrane region" description="Helical" evidence="7">
    <location>
        <begin position="74"/>
        <end position="94"/>
    </location>
</feature>
<evidence type="ECO:0000256" key="4">
    <source>
        <dbReference type="ARBA" id="ARBA00022989"/>
    </source>
</evidence>
<comment type="caution">
    <text evidence="8">The sequence shown here is derived from an EMBL/GenBank/DDBJ whole genome shotgun (WGS) entry which is preliminary data.</text>
</comment>
<evidence type="ECO:0008006" key="10">
    <source>
        <dbReference type="Google" id="ProtNLM"/>
    </source>
</evidence>
<evidence type="ECO:0000256" key="7">
    <source>
        <dbReference type="SAM" id="Phobius"/>
    </source>
</evidence>
<accession>A0A4U0RST2</accession>
<evidence type="ECO:0000256" key="1">
    <source>
        <dbReference type="ARBA" id="ARBA00004141"/>
    </source>
</evidence>
<dbReference type="OrthoDB" id="6083029at2"/>
<keyword evidence="9" id="KW-1185">Reference proteome</keyword>
<reference evidence="8 9" key="1">
    <citation type="submission" date="2019-04" db="EMBL/GenBank/DDBJ databases">
        <title>Streptomyces oryziradicis sp. nov., a novel actinomycete isolated from rhizosphere soil of rice (Oryza sativa L.).</title>
        <authorList>
            <person name="Li C."/>
        </authorList>
    </citation>
    <scope>NUCLEOTIDE SEQUENCE [LARGE SCALE GENOMIC DNA]</scope>
    <source>
        <strain evidence="8 9">NEAU-C40</strain>
    </source>
</reference>
<feature type="transmembrane region" description="Helical" evidence="7">
    <location>
        <begin position="358"/>
        <end position="377"/>
    </location>
</feature>
<feature type="transmembrane region" description="Helical" evidence="7">
    <location>
        <begin position="100"/>
        <end position="120"/>
    </location>
</feature>
<sequence length="525" mass="55858">MEIDSVNSIRLGAWNRTTSPCETRSCSSSSPSSLSQQPPCGTCCLERTAEVPVATSETIAPIAPRNRYAGFSSIFWLWAGGNVLLTNFVSGSSYALGLRFWPMLVITVTGSTLGLAFCAWDSQRGARYGLDEMVSLRPTFGARGSAYGVVVLVGVNFGWVGILASMAGSAMSLVAKGIGSGSTIPGNYTVYALSVGIALPLAIVMFSQKAAFRLSKITVPILFVFVAYILIRLAFGGYFARIVAKPGDGSTNWTAAFEIIVAFSISWFPYLGSWNRFANRERTGFWGTYLGLASTGILFAAVGGMATLATGQMDPAQWSSQLGLGPIALAVIVLGTVTSVTHLLGSGSMGILSAFPSLNYRWICLAVTIPSVIFVYADSLQKVFNLLLVFVGLLVGPYWAVALVDYFFLRGQRIDVRACYDPQGVYRFTGGFNLVAMGCTLVGMIVWLFLGGWLSGSSALTFTAGKALFRYTSATLPSMVVAGALYFAAARVLFAKRAMGGYPFSRTATPPQPAHETGLDSSATP</sequence>
<feature type="transmembrane region" description="Helical" evidence="7">
    <location>
        <begin position="474"/>
        <end position="494"/>
    </location>
</feature>
<dbReference type="GO" id="GO:0015209">
    <property type="term" value="F:cytosine transmembrane transporter activity"/>
    <property type="evidence" value="ECO:0007669"/>
    <property type="project" value="InterPro"/>
</dbReference>
<dbReference type="PANTHER" id="PTHR30569:SF0">
    <property type="entry name" value="CYTOSINE PERMEASE"/>
    <property type="match status" value="1"/>
</dbReference>
<comment type="subcellular location">
    <subcellularLocation>
        <location evidence="1">Membrane</location>
        <topology evidence="1">Multi-pass membrane protein</topology>
    </subcellularLocation>
</comment>
<comment type="similarity">
    <text evidence="2">Belongs to the purine-cytosine permease (2.A.39) family.</text>
</comment>
<evidence type="ECO:0000313" key="8">
    <source>
        <dbReference type="EMBL" id="TJZ99171.1"/>
    </source>
</evidence>
<dbReference type="PANTHER" id="PTHR30569">
    <property type="entry name" value="CYTOSINE TRANSPORTER CODB"/>
    <property type="match status" value="1"/>
</dbReference>
<dbReference type="InterPro" id="IPR001248">
    <property type="entry name" value="Pur-cyt_permease"/>
</dbReference>
<evidence type="ECO:0000256" key="3">
    <source>
        <dbReference type="ARBA" id="ARBA00022692"/>
    </source>
</evidence>
<feature type="transmembrane region" description="Helical" evidence="7">
    <location>
        <begin position="146"/>
        <end position="168"/>
    </location>
</feature>
<feature type="transmembrane region" description="Helical" evidence="7">
    <location>
        <begin position="219"/>
        <end position="240"/>
    </location>
</feature>
<dbReference type="Pfam" id="PF02133">
    <property type="entry name" value="Transp_cyt_pur"/>
    <property type="match status" value="1"/>
</dbReference>
<dbReference type="Proteomes" id="UP000305778">
    <property type="component" value="Unassembled WGS sequence"/>
</dbReference>
<dbReference type="InterPro" id="IPR030191">
    <property type="entry name" value="CodB"/>
</dbReference>
<evidence type="ECO:0000256" key="2">
    <source>
        <dbReference type="ARBA" id="ARBA00008974"/>
    </source>
</evidence>
<evidence type="ECO:0000256" key="5">
    <source>
        <dbReference type="ARBA" id="ARBA00023136"/>
    </source>
</evidence>
<evidence type="ECO:0000256" key="6">
    <source>
        <dbReference type="SAM" id="MobiDB-lite"/>
    </source>
</evidence>
<feature type="transmembrane region" description="Helical" evidence="7">
    <location>
        <begin position="430"/>
        <end position="454"/>
    </location>
</feature>
<dbReference type="Gene3D" id="1.10.4160.10">
    <property type="entry name" value="Hydantoin permease"/>
    <property type="match status" value="1"/>
</dbReference>